<organism evidence="2 3">
    <name type="scientific">Pieris macdunnoughi</name>
    <dbReference type="NCBI Taxonomy" id="345717"/>
    <lineage>
        <taxon>Eukaryota</taxon>
        <taxon>Metazoa</taxon>
        <taxon>Ecdysozoa</taxon>
        <taxon>Arthropoda</taxon>
        <taxon>Hexapoda</taxon>
        <taxon>Insecta</taxon>
        <taxon>Pterygota</taxon>
        <taxon>Neoptera</taxon>
        <taxon>Endopterygota</taxon>
        <taxon>Lepidoptera</taxon>
        <taxon>Glossata</taxon>
        <taxon>Ditrysia</taxon>
        <taxon>Papilionoidea</taxon>
        <taxon>Pieridae</taxon>
        <taxon>Pierinae</taxon>
        <taxon>Pieris</taxon>
    </lineage>
</organism>
<name>A0A821UH40_9NEOP</name>
<proteinExistence type="predicted"/>
<dbReference type="Proteomes" id="UP000663880">
    <property type="component" value="Unassembled WGS sequence"/>
</dbReference>
<sequence length="92" mass="10131">MLRMLENGKLSEEKTESDGEDSDFYLNPRDLQSILEENSYSVGDSGIGDVILGDPVGDGCQNLADTEDIPDPPLIDEVLNVVRPVPQIWVEI</sequence>
<dbReference type="AlphaFoldDB" id="A0A821UH40"/>
<dbReference type="OrthoDB" id="118105at2759"/>
<evidence type="ECO:0000313" key="3">
    <source>
        <dbReference type="Proteomes" id="UP000663880"/>
    </source>
</evidence>
<dbReference type="EMBL" id="CAJOBZ010000031">
    <property type="protein sequence ID" value="CAF4889864.1"/>
    <property type="molecule type" value="Genomic_DNA"/>
</dbReference>
<evidence type="ECO:0000256" key="1">
    <source>
        <dbReference type="SAM" id="MobiDB-lite"/>
    </source>
</evidence>
<comment type="caution">
    <text evidence="2">The sequence shown here is derived from an EMBL/GenBank/DDBJ whole genome shotgun (WGS) entry which is preliminary data.</text>
</comment>
<protein>
    <submittedName>
        <fullName evidence="2">Uncharacterized protein</fullName>
    </submittedName>
</protein>
<gene>
    <name evidence="2" type="ORF">PMACD_LOCUS10360</name>
</gene>
<keyword evidence="3" id="KW-1185">Reference proteome</keyword>
<feature type="region of interest" description="Disordered" evidence="1">
    <location>
        <begin position="1"/>
        <end position="25"/>
    </location>
</feature>
<evidence type="ECO:0000313" key="2">
    <source>
        <dbReference type="EMBL" id="CAF4889864.1"/>
    </source>
</evidence>
<accession>A0A821UH40</accession>
<reference evidence="2" key="1">
    <citation type="submission" date="2021-02" db="EMBL/GenBank/DDBJ databases">
        <authorList>
            <person name="Steward A R."/>
        </authorList>
    </citation>
    <scope>NUCLEOTIDE SEQUENCE</scope>
</reference>